<dbReference type="SUPFAM" id="SSF63380">
    <property type="entry name" value="Riboflavin synthase domain-like"/>
    <property type="match status" value="1"/>
</dbReference>
<comment type="subcellular location">
    <subcellularLocation>
        <location evidence="1">Membrane</location>
        <topology evidence="1">Multi-pass membrane protein</topology>
    </subcellularLocation>
</comment>
<evidence type="ECO:0000256" key="11">
    <source>
        <dbReference type="ARBA" id="ARBA00023136"/>
    </source>
</evidence>
<proteinExistence type="predicted"/>
<dbReference type="InterPro" id="IPR013121">
    <property type="entry name" value="Fe_red_NAD-bd_6"/>
</dbReference>
<feature type="transmembrane region" description="Helical" evidence="13">
    <location>
        <begin position="216"/>
        <end position="236"/>
    </location>
</feature>
<dbReference type="GO" id="GO:0016175">
    <property type="term" value="F:superoxide-generating NAD(P)H oxidase activity"/>
    <property type="evidence" value="ECO:0007669"/>
    <property type="project" value="TreeGrafter"/>
</dbReference>
<feature type="transmembrane region" description="Helical" evidence="13">
    <location>
        <begin position="266"/>
        <end position="284"/>
    </location>
</feature>
<dbReference type="Pfam" id="PF01794">
    <property type="entry name" value="Ferric_reduct"/>
    <property type="match status" value="1"/>
</dbReference>
<dbReference type="Proteomes" id="UP000813461">
    <property type="component" value="Unassembled WGS sequence"/>
</dbReference>
<dbReference type="PROSITE" id="PS51384">
    <property type="entry name" value="FAD_FR"/>
    <property type="match status" value="1"/>
</dbReference>
<evidence type="ECO:0000256" key="6">
    <source>
        <dbReference type="ARBA" id="ARBA00022857"/>
    </source>
</evidence>
<evidence type="ECO:0000259" key="14">
    <source>
        <dbReference type="PROSITE" id="PS50222"/>
    </source>
</evidence>
<evidence type="ECO:0000256" key="9">
    <source>
        <dbReference type="ARBA" id="ARBA00023002"/>
    </source>
</evidence>
<dbReference type="InterPro" id="IPR011992">
    <property type="entry name" value="EF-hand-dom_pair"/>
</dbReference>
<keyword evidence="6" id="KW-0521">NADP</keyword>
<feature type="transmembrane region" description="Helical" evidence="13">
    <location>
        <begin position="296"/>
        <end position="313"/>
    </location>
</feature>
<evidence type="ECO:0000256" key="1">
    <source>
        <dbReference type="ARBA" id="ARBA00004141"/>
    </source>
</evidence>
<keyword evidence="9" id="KW-0560">Oxidoreductase</keyword>
<feature type="domain" description="EF-hand" evidence="14">
    <location>
        <begin position="7"/>
        <end position="42"/>
    </location>
</feature>
<dbReference type="InterPro" id="IPR017938">
    <property type="entry name" value="Riboflavin_synthase-like_b-brl"/>
</dbReference>
<feature type="transmembrane region" description="Helical" evidence="13">
    <location>
        <begin position="159"/>
        <end position="184"/>
    </location>
</feature>
<evidence type="ECO:0000256" key="2">
    <source>
        <dbReference type="ARBA" id="ARBA00022630"/>
    </source>
</evidence>
<keyword evidence="8 13" id="KW-1133">Transmembrane helix</keyword>
<sequence length="682" mass="79334">MAQQQYLTDKEIKDFIDDLDHDNNGWIDYSEVERMLDEVHKEIAPKPQPHHLHHASRGNEARHEFLRSVIGTREDRIKRENFEECVKKWQIPSLEQDRKEAKYEDDYLKQMTIWRRIRAFWAVKGPEIAFLALVVSFMIAFGVWQFVKYLTTARYTAAFGWGAVLSKTCAGVLYPTFFFLILSMSRWLSTFLRRFYFISRFVNWDLSQSFHIKMSITALVFATLHAIGHLSGSFVFGSSASRQDAVAVIVGQEAVPRYYIDYVRSLPGWTGLTAIGCFYLLTAMSMPQIRKWSYEVFQLGHLLMFPIIGLMIAHGTAGLLQWPMFGYWLAFPTLLVIFERSWRFVLGFRPIEADLEFLDDETTAITAEVPKTRFWDYKAGQYVFVQVPQISRFQWHPFTVSTCIHNRMQVHIKADGDWTNKLRDLAKKGEKTKIKIGLDGPFGAPAQRFYDFEYSMVFGAGIGVTPFSGVLTDLQHHELERTMSGEHSPESSDGTGEEKSSPYEDHRRVDFHWMVRDKNNLMWFSDLLNEVSRAQELDSSHLDIRIQTYVTQKRRNISQHVFRWLLEKHRTDDHPFSPITGLVNPTHFGRPDIKMILEEHYSDMCKVLGERTSIKEKIRPDGRRSSRVRRNSTVDNEVRVGVFFCGPPVIGQQLADQCEQMTAKARNEGRKIEYRFMIEVFG</sequence>
<dbReference type="PANTHER" id="PTHR11972">
    <property type="entry name" value="NADPH OXIDASE"/>
    <property type="match status" value="1"/>
</dbReference>
<dbReference type="GO" id="GO:0005509">
    <property type="term" value="F:calcium ion binding"/>
    <property type="evidence" value="ECO:0007669"/>
    <property type="project" value="InterPro"/>
</dbReference>
<evidence type="ECO:0000256" key="4">
    <source>
        <dbReference type="ARBA" id="ARBA00022827"/>
    </source>
</evidence>
<keyword evidence="17" id="KW-1185">Reference proteome</keyword>
<evidence type="ECO:0000256" key="5">
    <source>
        <dbReference type="ARBA" id="ARBA00022837"/>
    </source>
</evidence>
<evidence type="ECO:0000256" key="10">
    <source>
        <dbReference type="ARBA" id="ARBA00023065"/>
    </source>
</evidence>
<dbReference type="GO" id="GO:0006811">
    <property type="term" value="P:monoatomic ion transport"/>
    <property type="evidence" value="ECO:0007669"/>
    <property type="project" value="UniProtKB-KW"/>
</dbReference>
<keyword evidence="2" id="KW-0285">Flavoprotein</keyword>
<dbReference type="PANTHER" id="PTHR11972:SF153">
    <property type="entry name" value="SUPEROXIDE-GENERATING NADPH OXIDASE HEAVY CHAIN SUBUNIT A"/>
    <property type="match status" value="1"/>
</dbReference>
<dbReference type="SFLD" id="SFLDG01168">
    <property type="entry name" value="Ferric_reductase_subgroup_(FRE"/>
    <property type="match status" value="1"/>
</dbReference>
<keyword evidence="4" id="KW-0274">FAD</keyword>
<evidence type="ECO:0000313" key="17">
    <source>
        <dbReference type="Proteomes" id="UP000813461"/>
    </source>
</evidence>
<comment type="caution">
    <text evidence="16">The sequence shown here is derived from an EMBL/GenBank/DDBJ whole genome shotgun (WGS) entry which is preliminary data.</text>
</comment>
<keyword evidence="10" id="KW-0813">Transport</keyword>
<dbReference type="InterPro" id="IPR002048">
    <property type="entry name" value="EF_hand_dom"/>
</dbReference>
<dbReference type="GO" id="GO:0006952">
    <property type="term" value="P:defense response"/>
    <property type="evidence" value="ECO:0007669"/>
    <property type="project" value="TreeGrafter"/>
</dbReference>
<dbReference type="InterPro" id="IPR013112">
    <property type="entry name" value="FAD-bd_8"/>
</dbReference>
<evidence type="ECO:0000256" key="7">
    <source>
        <dbReference type="ARBA" id="ARBA00022982"/>
    </source>
</evidence>
<name>A0A8K0R0M7_9PLEO</name>
<keyword evidence="5" id="KW-0106">Calcium</keyword>
<dbReference type="Pfam" id="PF08030">
    <property type="entry name" value="NAD_binding_6"/>
    <property type="match status" value="1"/>
</dbReference>
<dbReference type="GO" id="GO:0042554">
    <property type="term" value="P:superoxide anion generation"/>
    <property type="evidence" value="ECO:0007669"/>
    <property type="project" value="TreeGrafter"/>
</dbReference>
<dbReference type="InterPro" id="IPR050369">
    <property type="entry name" value="RBOH/FRE"/>
</dbReference>
<dbReference type="SUPFAM" id="SSF52343">
    <property type="entry name" value="Ferredoxin reductase-like, C-terminal NADP-linked domain"/>
    <property type="match status" value="1"/>
</dbReference>
<dbReference type="InterPro" id="IPR018247">
    <property type="entry name" value="EF_Hand_1_Ca_BS"/>
</dbReference>
<dbReference type="EMBL" id="JAGMVJ010000016">
    <property type="protein sequence ID" value="KAH7079475.1"/>
    <property type="molecule type" value="Genomic_DNA"/>
</dbReference>
<keyword evidence="11 13" id="KW-0472">Membrane</keyword>
<dbReference type="OrthoDB" id="167398at2759"/>
<dbReference type="SUPFAM" id="SSF47473">
    <property type="entry name" value="EF-hand"/>
    <property type="match status" value="1"/>
</dbReference>
<dbReference type="InterPro" id="IPR013130">
    <property type="entry name" value="Fe3_Rdtase_TM_dom"/>
</dbReference>
<dbReference type="GO" id="GO:0043020">
    <property type="term" value="C:NADPH oxidase complex"/>
    <property type="evidence" value="ECO:0007669"/>
    <property type="project" value="TreeGrafter"/>
</dbReference>
<dbReference type="Gene3D" id="1.10.238.10">
    <property type="entry name" value="EF-hand"/>
    <property type="match status" value="1"/>
</dbReference>
<gene>
    <name evidence="16" type="ORF">FB567DRAFT_595471</name>
</gene>
<dbReference type="SFLD" id="SFLDG01169">
    <property type="entry name" value="NADPH_oxidase_subgroup_(NOX)"/>
    <property type="match status" value="1"/>
</dbReference>
<feature type="region of interest" description="Disordered" evidence="12">
    <location>
        <begin position="481"/>
        <end position="503"/>
    </location>
</feature>
<keyword evidence="10" id="KW-0406">Ion transport</keyword>
<evidence type="ECO:0000256" key="13">
    <source>
        <dbReference type="SAM" id="Phobius"/>
    </source>
</evidence>
<accession>A0A8K0R0M7</accession>
<evidence type="ECO:0000256" key="8">
    <source>
        <dbReference type="ARBA" id="ARBA00022989"/>
    </source>
</evidence>
<dbReference type="InterPro" id="IPR017927">
    <property type="entry name" value="FAD-bd_FR_type"/>
</dbReference>
<keyword evidence="3 13" id="KW-0812">Transmembrane</keyword>
<keyword evidence="7" id="KW-0249">Electron transport</keyword>
<protein>
    <submittedName>
        <fullName evidence="16">FAD-binding domain-containing protein</fullName>
    </submittedName>
</protein>
<reference evidence="16" key="1">
    <citation type="journal article" date="2021" name="Nat. Commun.">
        <title>Genetic determinants of endophytism in the Arabidopsis root mycobiome.</title>
        <authorList>
            <person name="Mesny F."/>
            <person name="Miyauchi S."/>
            <person name="Thiergart T."/>
            <person name="Pickel B."/>
            <person name="Atanasova L."/>
            <person name="Karlsson M."/>
            <person name="Huettel B."/>
            <person name="Barry K.W."/>
            <person name="Haridas S."/>
            <person name="Chen C."/>
            <person name="Bauer D."/>
            <person name="Andreopoulos W."/>
            <person name="Pangilinan J."/>
            <person name="LaButti K."/>
            <person name="Riley R."/>
            <person name="Lipzen A."/>
            <person name="Clum A."/>
            <person name="Drula E."/>
            <person name="Henrissat B."/>
            <person name="Kohler A."/>
            <person name="Grigoriev I.V."/>
            <person name="Martin F.M."/>
            <person name="Hacquard S."/>
        </authorList>
    </citation>
    <scope>NUCLEOTIDE SEQUENCE</scope>
    <source>
        <strain evidence="16">MPI-SDFR-AT-0120</strain>
    </source>
</reference>
<dbReference type="Gene3D" id="3.40.50.80">
    <property type="entry name" value="Nucleotide-binding domain of ferredoxin-NADP reductase (FNR) module"/>
    <property type="match status" value="1"/>
</dbReference>
<evidence type="ECO:0000256" key="3">
    <source>
        <dbReference type="ARBA" id="ARBA00022692"/>
    </source>
</evidence>
<evidence type="ECO:0000256" key="12">
    <source>
        <dbReference type="SAM" id="MobiDB-lite"/>
    </source>
</evidence>
<organism evidence="16 17">
    <name type="scientific">Paraphoma chrysanthemicola</name>
    <dbReference type="NCBI Taxonomy" id="798071"/>
    <lineage>
        <taxon>Eukaryota</taxon>
        <taxon>Fungi</taxon>
        <taxon>Dikarya</taxon>
        <taxon>Ascomycota</taxon>
        <taxon>Pezizomycotina</taxon>
        <taxon>Dothideomycetes</taxon>
        <taxon>Pleosporomycetidae</taxon>
        <taxon>Pleosporales</taxon>
        <taxon>Pleosporineae</taxon>
        <taxon>Phaeosphaeriaceae</taxon>
        <taxon>Paraphoma</taxon>
    </lineage>
</organism>
<dbReference type="Gene3D" id="2.40.30.10">
    <property type="entry name" value="Translation factors"/>
    <property type="match status" value="1"/>
</dbReference>
<dbReference type="PROSITE" id="PS00018">
    <property type="entry name" value="EF_HAND_1"/>
    <property type="match status" value="1"/>
</dbReference>
<feature type="transmembrane region" description="Helical" evidence="13">
    <location>
        <begin position="128"/>
        <end position="147"/>
    </location>
</feature>
<dbReference type="InterPro" id="IPR039261">
    <property type="entry name" value="FNR_nucleotide-bd"/>
</dbReference>
<evidence type="ECO:0000313" key="16">
    <source>
        <dbReference type="EMBL" id="KAH7079475.1"/>
    </source>
</evidence>
<dbReference type="AlphaFoldDB" id="A0A8K0R0M7"/>
<dbReference type="CDD" id="cd06186">
    <property type="entry name" value="NOX_Duox_like_FAD_NADP"/>
    <property type="match status" value="1"/>
</dbReference>
<evidence type="ECO:0000259" key="15">
    <source>
        <dbReference type="PROSITE" id="PS51384"/>
    </source>
</evidence>
<dbReference type="Pfam" id="PF08022">
    <property type="entry name" value="FAD_binding_8"/>
    <property type="match status" value="1"/>
</dbReference>
<dbReference type="PROSITE" id="PS50222">
    <property type="entry name" value="EF_HAND_2"/>
    <property type="match status" value="1"/>
</dbReference>
<feature type="domain" description="FAD-binding FR-type" evidence="15">
    <location>
        <begin position="343"/>
        <end position="448"/>
    </location>
</feature>